<dbReference type="InterPro" id="IPR016181">
    <property type="entry name" value="Acyl_CoA_acyltransferase"/>
</dbReference>
<evidence type="ECO:0000313" key="3">
    <source>
        <dbReference type="Proteomes" id="UP000646579"/>
    </source>
</evidence>
<dbReference type="RefSeq" id="WP_189423641.1">
    <property type="nucleotide sequence ID" value="NZ_BMZE01000001.1"/>
</dbReference>
<dbReference type="PANTHER" id="PTHR43792">
    <property type="entry name" value="GNAT FAMILY, PUTATIVE (AFU_ORTHOLOGUE AFUA_3G00765)-RELATED-RELATED"/>
    <property type="match status" value="1"/>
</dbReference>
<keyword evidence="3" id="KW-1185">Reference proteome</keyword>
<dbReference type="PANTHER" id="PTHR43792:SF1">
    <property type="entry name" value="N-ACETYLTRANSFERASE DOMAIN-CONTAINING PROTEIN"/>
    <property type="match status" value="1"/>
</dbReference>
<dbReference type="Gene3D" id="3.40.630.30">
    <property type="match status" value="1"/>
</dbReference>
<dbReference type="InterPro" id="IPR000182">
    <property type="entry name" value="GNAT_dom"/>
</dbReference>
<dbReference type="PROSITE" id="PS51186">
    <property type="entry name" value="GNAT"/>
    <property type="match status" value="1"/>
</dbReference>
<reference evidence="2" key="1">
    <citation type="journal article" date="2014" name="Int. J. Syst. Evol. Microbiol.">
        <title>Complete genome sequence of Corynebacterium casei LMG S-19264T (=DSM 44701T), isolated from a smear-ripened cheese.</title>
        <authorList>
            <consortium name="US DOE Joint Genome Institute (JGI-PGF)"/>
            <person name="Walter F."/>
            <person name="Albersmeier A."/>
            <person name="Kalinowski J."/>
            <person name="Ruckert C."/>
        </authorList>
    </citation>
    <scope>NUCLEOTIDE SEQUENCE</scope>
    <source>
        <strain evidence="2">KCTC 32437</strain>
    </source>
</reference>
<organism evidence="2 3">
    <name type="scientific">Devosia pacifica</name>
    <dbReference type="NCBI Taxonomy" id="1335967"/>
    <lineage>
        <taxon>Bacteria</taxon>
        <taxon>Pseudomonadati</taxon>
        <taxon>Pseudomonadota</taxon>
        <taxon>Alphaproteobacteria</taxon>
        <taxon>Hyphomicrobiales</taxon>
        <taxon>Devosiaceae</taxon>
        <taxon>Devosia</taxon>
    </lineage>
</organism>
<dbReference type="EMBL" id="BMZE01000001">
    <property type="protein sequence ID" value="GHA15723.1"/>
    <property type="molecule type" value="Genomic_DNA"/>
</dbReference>
<feature type="domain" description="N-acetyltransferase" evidence="1">
    <location>
        <begin position="8"/>
        <end position="177"/>
    </location>
</feature>
<dbReference type="GO" id="GO:0016747">
    <property type="term" value="F:acyltransferase activity, transferring groups other than amino-acyl groups"/>
    <property type="evidence" value="ECO:0007669"/>
    <property type="project" value="InterPro"/>
</dbReference>
<proteinExistence type="predicted"/>
<name>A0A918RWV2_9HYPH</name>
<evidence type="ECO:0000259" key="1">
    <source>
        <dbReference type="PROSITE" id="PS51186"/>
    </source>
</evidence>
<comment type="caution">
    <text evidence="2">The sequence shown here is derived from an EMBL/GenBank/DDBJ whole genome shotgun (WGS) entry which is preliminary data.</text>
</comment>
<evidence type="ECO:0000313" key="2">
    <source>
        <dbReference type="EMBL" id="GHA15723.1"/>
    </source>
</evidence>
<gene>
    <name evidence="2" type="ORF">GCM10007989_08140</name>
</gene>
<dbReference type="AlphaFoldDB" id="A0A918RWV2"/>
<sequence length="182" mass="20522">MIIETPRLILRQWRDSDREPYASFNGDAETRRFYPTILSRSQSNAIVDRFIRGIEEDGHGFWAVERKSDGVFLGDVGYAPVEMPLKGNPPVEIGWIIGRPFWGNGYATEAALGALDHAFNFKGFSEVVAFTAHPNAPSQRVMQKIGMTHDPEGDFEHPKVPVGHWLRAHVLYRMSNPQQATS</sequence>
<dbReference type="Pfam" id="PF13302">
    <property type="entry name" value="Acetyltransf_3"/>
    <property type="match status" value="1"/>
</dbReference>
<reference evidence="2" key="2">
    <citation type="submission" date="2020-09" db="EMBL/GenBank/DDBJ databases">
        <authorList>
            <person name="Sun Q."/>
            <person name="Kim S."/>
        </authorList>
    </citation>
    <scope>NUCLEOTIDE SEQUENCE</scope>
    <source>
        <strain evidence="2">KCTC 32437</strain>
    </source>
</reference>
<dbReference type="InterPro" id="IPR051531">
    <property type="entry name" value="N-acetyltransferase"/>
</dbReference>
<accession>A0A918RWV2</accession>
<dbReference type="SUPFAM" id="SSF55729">
    <property type="entry name" value="Acyl-CoA N-acyltransferases (Nat)"/>
    <property type="match status" value="1"/>
</dbReference>
<protein>
    <submittedName>
        <fullName evidence="2">N-acetyltransferase</fullName>
    </submittedName>
</protein>
<dbReference type="Proteomes" id="UP000646579">
    <property type="component" value="Unassembled WGS sequence"/>
</dbReference>